<dbReference type="RefSeq" id="WP_205118366.1">
    <property type="nucleotide sequence ID" value="NZ_JAFBCM010000001.1"/>
</dbReference>
<comment type="caution">
    <text evidence="1">The sequence shown here is derived from an EMBL/GenBank/DDBJ whole genome shotgun (WGS) entry which is preliminary data.</text>
</comment>
<reference evidence="2" key="1">
    <citation type="journal article" date="2019" name="Int. J. Syst. Evol. Microbiol.">
        <title>The Global Catalogue of Microorganisms (GCM) 10K type strain sequencing project: providing services to taxonomists for standard genome sequencing and annotation.</title>
        <authorList>
            <consortium name="The Broad Institute Genomics Platform"/>
            <consortium name="The Broad Institute Genome Sequencing Center for Infectious Disease"/>
            <person name="Wu L."/>
            <person name="Ma J."/>
        </authorList>
    </citation>
    <scope>NUCLEOTIDE SEQUENCE [LARGE SCALE GENOMIC DNA]</scope>
    <source>
        <strain evidence="2">CGMCC 4.7241</strain>
    </source>
</reference>
<dbReference type="Proteomes" id="UP001595699">
    <property type="component" value="Unassembled WGS sequence"/>
</dbReference>
<dbReference type="EMBL" id="JBHRZH010000056">
    <property type="protein sequence ID" value="MFC3766739.1"/>
    <property type="molecule type" value="Genomic_DNA"/>
</dbReference>
<evidence type="ECO:0000313" key="1">
    <source>
        <dbReference type="EMBL" id="MFC3766739.1"/>
    </source>
</evidence>
<accession>A0ABV7YRB3</accession>
<evidence type="ECO:0008006" key="3">
    <source>
        <dbReference type="Google" id="ProtNLM"/>
    </source>
</evidence>
<keyword evidence="2" id="KW-1185">Reference proteome</keyword>
<organism evidence="1 2">
    <name type="scientific">Tenggerimyces flavus</name>
    <dbReference type="NCBI Taxonomy" id="1708749"/>
    <lineage>
        <taxon>Bacteria</taxon>
        <taxon>Bacillati</taxon>
        <taxon>Actinomycetota</taxon>
        <taxon>Actinomycetes</taxon>
        <taxon>Propionibacteriales</taxon>
        <taxon>Nocardioidaceae</taxon>
        <taxon>Tenggerimyces</taxon>
    </lineage>
</organism>
<sequence>MRRHALRRIPVLADDSRLAGIVSISIGDLAVENDPESALADISAASPNA</sequence>
<proteinExistence type="predicted"/>
<protein>
    <recommendedName>
        <fullName evidence="3">CBS domain-containing protein</fullName>
    </recommendedName>
</protein>
<name>A0ABV7YRB3_9ACTN</name>
<evidence type="ECO:0000313" key="2">
    <source>
        <dbReference type="Proteomes" id="UP001595699"/>
    </source>
</evidence>
<gene>
    <name evidence="1" type="ORF">ACFOUW_38335</name>
</gene>